<dbReference type="AlphaFoldDB" id="A0A8T9Q1Z6"/>
<dbReference type="CDD" id="cd00130">
    <property type="entry name" value="PAS"/>
    <property type="match status" value="1"/>
</dbReference>
<dbReference type="KEGG" id="hcu:MUN79_19955"/>
<dbReference type="Gene3D" id="3.30.450.20">
    <property type="entry name" value="PAS domain"/>
    <property type="match status" value="1"/>
</dbReference>
<name>A0A8T9Q1Z6_9BACT</name>
<dbReference type="Proteomes" id="UP000831796">
    <property type="component" value="Chromosome"/>
</dbReference>
<keyword evidence="4" id="KW-1185">Reference proteome</keyword>
<sequence>MSAFSAPPDPLTAELEQERSRRRVAEARVAELERQLAESQATAHRARTQLAAVVQNMRLGFMLVDDHGRVELVNQRYCELFGLSEVPGDLYHTTGMAVASLIQHNFQNPRAT</sequence>
<accession>A0A8T9Q1Z6</accession>
<dbReference type="EMBL" id="CP095046">
    <property type="protein sequence ID" value="UOQ70932.1"/>
    <property type="molecule type" value="Genomic_DNA"/>
</dbReference>
<feature type="region of interest" description="Disordered" evidence="1">
    <location>
        <begin position="1"/>
        <end position="20"/>
    </location>
</feature>
<evidence type="ECO:0000259" key="2">
    <source>
        <dbReference type="PROSITE" id="PS50112"/>
    </source>
</evidence>
<gene>
    <name evidence="3" type="ORF">MUN79_19955</name>
</gene>
<dbReference type="Pfam" id="PF13188">
    <property type="entry name" value="PAS_8"/>
    <property type="match status" value="1"/>
</dbReference>
<organism evidence="3 4">
    <name type="scientific">Hymenobacter cellulosilyticus</name>
    <dbReference type="NCBI Taxonomy" id="2932248"/>
    <lineage>
        <taxon>Bacteria</taxon>
        <taxon>Pseudomonadati</taxon>
        <taxon>Bacteroidota</taxon>
        <taxon>Cytophagia</taxon>
        <taxon>Cytophagales</taxon>
        <taxon>Hymenobacteraceae</taxon>
        <taxon>Hymenobacter</taxon>
    </lineage>
</organism>
<evidence type="ECO:0000313" key="3">
    <source>
        <dbReference type="EMBL" id="UOQ70932.1"/>
    </source>
</evidence>
<dbReference type="RefSeq" id="WP_244674345.1">
    <property type="nucleotide sequence ID" value="NZ_CP095046.1"/>
</dbReference>
<protein>
    <submittedName>
        <fullName evidence="3">PAS-domain containing protein</fullName>
    </submittedName>
</protein>
<feature type="domain" description="PAS" evidence="2">
    <location>
        <begin position="46"/>
        <end position="85"/>
    </location>
</feature>
<dbReference type="PROSITE" id="PS50112">
    <property type="entry name" value="PAS"/>
    <property type="match status" value="1"/>
</dbReference>
<dbReference type="InterPro" id="IPR035965">
    <property type="entry name" value="PAS-like_dom_sf"/>
</dbReference>
<evidence type="ECO:0000313" key="4">
    <source>
        <dbReference type="Proteomes" id="UP000831796"/>
    </source>
</evidence>
<proteinExistence type="predicted"/>
<reference evidence="3" key="1">
    <citation type="submission" date="2022-04" db="EMBL/GenBank/DDBJ databases">
        <title>Hymenobacter sp. isolated from the air.</title>
        <authorList>
            <person name="Won M."/>
            <person name="Lee C.-M."/>
            <person name="Woen H.-Y."/>
            <person name="Kwon S.-W."/>
        </authorList>
    </citation>
    <scope>NUCLEOTIDE SEQUENCE</scope>
    <source>
        <strain evidence="3">5116S-3</strain>
    </source>
</reference>
<evidence type="ECO:0000256" key="1">
    <source>
        <dbReference type="SAM" id="MobiDB-lite"/>
    </source>
</evidence>
<dbReference type="SUPFAM" id="SSF55785">
    <property type="entry name" value="PYP-like sensor domain (PAS domain)"/>
    <property type="match status" value="1"/>
</dbReference>
<dbReference type="InterPro" id="IPR000014">
    <property type="entry name" value="PAS"/>
</dbReference>